<feature type="chain" id="PRO_5009192690" evidence="4">
    <location>
        <begin position="24"/>
        <end position="554"/>
    </location>
</feature>
<keyword evidence="2 3" id="KW-0040">ANK repeat</keyword>
<reference evidence="5 6" key="1">
    <citation type="submission" date="2016-09" db="EMBL/GenBank/DDBJ databases">
        <title>Extensive genetic diversity and differential bi-allelic expression allows diatom success in the polar Southern Ocean.</title>
        <authorList>
            <consortium name="DOE Joint Genome Institute"/>
            <person name="Mock T."/>
            <person name="Otillar R.P."/>
            <person name="Strauss J."/>
            <person name="Dupont C."/>
            <person name="Frickenhaus S."/>
            <person name="Maumus F."/>
            <person name="Mcmullan M."/>
            <person name="Sanges R."/>
            <person name="Schmutz J."/>
            <person name="Toseland A."/>
            <person name="Valas R."/>
            <person name="Veluchamy A."/>
            <person name="Ward B.J."/>
            <person name="Allen A."/>
            <person name="Barry K."/>
            <person name="Falciatore A."/>
            <person name="Ferrante M."/>
            <person name="Fortunato A.E."/>
            <person name="Gloeckner G."/>
            <person name="Gruber A."/>
            <person name="Hipkin R."/>
            <person name="Janech M."/>
            <person name="Kroth P."/>
            <person name="Leese F."/>
            <person name="Lindquist E."/>
            <person name="Lyon B.R."/>
            <person name="Martin J."/>
            <person name="Mayer C."/>
            <person name="Parker M."/>
            <person name="Quesneville H."/>
            <person name="Raymond J."/>
            <person name="Uhlig C."/>
            <person name="Valentin K.U."/>
            <person name="Worden A.Z."/>
            <person name="Armbrust E.V."/>
            <person name="Bowler C."/>
            <person name="Green B."/>
            <person name="Moulton V."/>
            <person name="Van Oosterhout C."/>
            <person name="Grigoriev I."/>
        </authorList>
    </citation>
    <scope>NUCLEOTIDE SEQUENCE [LARGE SCALE GENOMIC DNA]</scope>
    <source>
        <strain evidence="5 6">CCMP1102</strain>
    </source>
</reference>
<accession>A0A1E7F5N7</accession>
<dbReference type="Gene3D" id="1.25.40.20">
    <property type="entry name" value="Ankyrin repeat-containing domain"/>
    <property type="match status" value="1"/>
</dbReference>
<dbReference type="SUPFAM" id="SSF48403">
    <property type="entry name" value="Ankyrin repeat"/>
    <property type="match status" value="1"/>
</dbReference>
<proteinExistence type="predicted"/>
<protein>
    <submittedName>
        <fullName evidence="5">Uncharacterized protein</fullName>
    </submittedName>
</protein>
<sequence length="554" mass="63190">MSLPSSYLFLFTLFVLLLLPVVSVVEQTEEVTSSYGVDKSWPMQHGIIPKSDDFDVDADVDVDTNDSSQKRYNDFMKGCYQQGYKRFEKRPDGLYQRKDDDPDPTKEYIKKNDEEYVKVCNEAERDRIEMNLNQPKEMENYTHAGYAKVDAPSNVLQLLTKFWDTNKRLVWPEFWDDGNTYVNHWEVPTMLLDIGRKDLFSAFTKDEYEIIIKSVQDLLESWTNQRLVLTSAYGIRLYNEGSILAPHVDRLPLVSSAIINVFQHNLTEPWMLEVIGHDGIAQNLTSKPGEIILYESASVIHGRPYPLKGEGAQCGSLFVHFEPLYHTMRHAQKAGAATNMKGIDQSSKNAFEKALQEQLQKPSLHQQNEEKEKIKSTSSIFAAVNDKKSEEVPNKMPFRKAPGYVWPEYDSLYDQRFYFEYEEAVTPKASKTVFGKITAHQAASLGELNVLKAIAKESGKQELFKADHNGWRPLHEAARSGNDDIVEYLLEQGAKVNDRTNNNKGGNPLYWASKDPKKNASAIELLKKHGGINMAPIDTKVIKQLEDDDKKDTN</sequence>
<dbReference type="InterPro" id="IPR036770">
    <property type="entry name" value="Ankyrin_rpt-contain_sf"/>
</dbReference>
<dbReference type="PANTHER" id="PTHR24171">
    <property type="entry name" value="ANKYRIN REPEAT DOMAIN-CONTAINING PROTEIN 39-RELATED"/>
    <property type="match status" value="1"/>
</dbReference>
<dbReference type="PROSITE" id="PS50297">
    <property type="entry name" value="ANK_REP_REGION"/>
    <property type="match status" value="1"/>
</dbReference>
<dbReference type="Pfam" id="PF12796">
    <property type="entry name" value="Ank_2"/>
    <property type="match status" value="1"/>
</dbReference>
<feature type="signal peptide" evidence="4">
    <location>
        <begin position="1"/>
        <end position="23"/>
    </location>
</feature>
<dbReference type="SMART" id="SM00248">
    <property type="entry name" value="ANK"/>
    <property type="match status" value="3"/>
</dbReference>
<evidence type="ECO:0000256" key="4">
    <source>
        <dbReference type="SAM" id="SignalP"/>
    </source>
</evidence>
<evidence type="ECO:0000256" key="2">
    <source>
        <dbReference type="ARBA" id="ARBA00023043"/>
    </source>
</evidence>
<name>A0A1E7F5N7_9STRA</name>
<feature type="repeat" description="ANK" evidence="3">
    <location>
        <begin position="469"/>
        <end position="501"/>
    </location>
</feature>
<evidence type="ECO:0000313" key="6">
    <source>
        <dbReference type="Proteomes" id="UP000095751"/>
    </source>
</evidence>
<gene>
    <name evidence="5" type="ORF">FRACYDRAFT_262274</name>
</gene>
<keyword evidence="4" id="KW-0732">Signal</keyword>
<dbReference type="InterPro" id="IPR002110">
    <property type="entry name" value="Ankyrin_rpt"/>
</dbReference>
<evidence type="ECO:0000256" key="3">
    <source>
        <dbReference type="PROSITE-ProRule" id="PRU00023"/>
    </source>
</evidence>
<keyword evidence="6" id="KW-1185">Reference proteome</keyword>
<evidence type="ECO:0000313" key="5">
    <source>
        <dbReference type="EMBL" id="OEU13498.1"/>
    </source>
</evidence>
<dbReference type="EMBL" id="KV784361">
    <property type="protein sequence ID" value="OEU13498.1"/>
    <property type="molecule type" value="Genomic_DNA"/>
</dbReference>
<keyword evidence="1" id="KW-0677">Repeat</keyword>
<dbReference type="AlphaFoldDB" id="A0A1E7F5N7"/>
<dbReference type="Proteomes" id="UP000095751">
    <property type="component" value="Unassembled WGS sequence"/>
</dbReference>
<dbReference type="PROSITE" id="PS50088">
    <property type="entry name" value="ANK_REPEAT"/>
    <property type="match status" value="1"/>
</dbReference>
<evidence type="ECO:0000256" key="1">
    <source>
        <dbReference type="ARBA" id="ARBA00022737"/>
    </source>
</evidence>
<dbReference type="InParanoid" id="A0A1E7F5N7"/>
<dbReference type="KEGG" id="fcy:FRACYDRAFT_262274"/>
<organism evidence="5 6">
    <name type="scientific">Fragilariopsis cylindrus CCMP1102</name>
    <dbReference type="NCBI Taxonomy" id="635003"/>
    <lineage>
        <taxon>Eukaryota</taxon>
        <taxon>Sar</taxon>
        <taxon>Stramenopiles</taxon>
        <taxon>Ochrophyta</taxon>
        <taxon>Bacillariophyta</taxon>
        <taxon>Bacillariophyceae</taxon>
        <taxon>Bacillariophycidae</taxon>
        <taxon>Bacillariales</taxon>
        <taxon>Bacillariaceae</taxon>
        <taxon>Fragilariopsis</taxon>
    </lineage>
</organism>
<dbReference type="OrthoDB" id="40158at2759"/>